<dbReference type="PANTHER" id="PTHR45725">
    <property type="entry name" value="FORMIN HOMOLOGY 2 FAMILY MEMBER"/>
    <property type="match status" value="1"/>
</dbReference>
<dbReference type="EMBL" id="JAGTXO010000021">
    <property type="protein sequence ID" value="KAG8462350.1"/>
    <property type="molecule type" value="Genomic_DNA"/>
</dbReference>
<feature type="compositionally biased region" description="Pro residues" evidence="1">
    <location>
        <begin position="1931"/>
        <end position="1944"/>
    </location>
</feature>
<dbReference type="InterPro" id="IPR051425">
    <property type="entry name" value="Formin_Homology"/>
</dbReference>
<feature type="transmembrane region" description="Helical" evidence="2">
    <location>
        <begin position="176"/>
        <end position="197"/>
    </location>
</feature>
<evidence type="ECO:0000259" key="3">
    <source>
        <dbReference type="PROSITE" id="PS50222"/>
    </source>
</evidence>
<accession>A0A8J6CA83</accession>
<organism evidence="4 5">
    <name type="scientific">Diacronema lutheri</name>
    <name type="common">Unicellular marine alga</name>
    <name type="synonym">Monochrysis lutheri</name>
    <dbReference type="NCBI Taxonomy" id="2081491"/>
    <lineage>
        <taxon>Eukaryota</taxon>
        <taxon>Haptista</taxon>
        <taxon>Haptophyta</taxon>
        <taxon>Pavlovophyceae</taxon>
        <taxon>Pavlovales</taxon>
        <taxon>Pavlovaceae</taxon>
        <taxon>Diacronema</taxon>
    </lineage>
</organism>
<dbReference type="GO" id="GO:0005509">
    <property type="term" value="F:calcium ion binding"/>
    <property type="evidence" value="ECO:0007669"/>
    <property type="project" value="InterPro"/>
</dbReference>
<feature type="region of interest" description="Disordered" evidence="1">
    <location>
        <begin position="1405"/>
        <end position="1436"/>
    </location>
</feature>
<feature type="region of interest" description="Disordered" evidence="1">
    <location>
        <begin position="727"/>
        <end position="754"/>
    </location>
</feature>
<feature type="region of interest" description="Disordered" evidence="1">
    <location>
        <begin position="1480"/>
        <end position="1507"/>
    </location>
</feature>
<protein>
    <recommendedName>
        <fullName evidence="3">EF-hand domain-containing protein</fullName>
    </recommendedName>
</protein>
<evidence type="ECO:0000313" key="5">
    <source>
        <dbReference type="Proteomes" id="UP000751190"/>
    </source>
</evidence>
<feature type="region of interest" description="Disordered" evidence="1">
    <location>
        <begin position="551"/>
        <end position="595"/>
    </location>
</feature>
<dbReference type="InterPro" id="IPR002048">
    <property type="entry name" value="EF_hand_dom"/>
</dbReference>
<proteinExistence type="predicted"/>
<gene>
    <name evidence="4" type="ORF">KFE25_012170</name>
</gene>
<evidence type="ECO:0000256" key="1">
    <source>
        <dbReference type="SAM" id="MobiDB-lite"/>
    </source>
</evidence>
<feature type="region of interest" description="Disordered" evidence="1">
    <location>
        <begin position="477"/>
        <end position="518"/>
    </location>
</feature>
<feature type="transmembrane region" description="Helical" evidence="2">
    <location>
        <begin position="2048"/>
        <end position="2070"/>
    </location>
</feature>
<keyword evidence="2" id="KW-0472">Membrane</keyword>
<dbReference type="PANTHER" id="PTHR45725:SF18">
    <property type="entry name" value="ORC1-LIKE AAA ATPASE DOMAIN-CONTAINING PROTEIN"/>
    <property type="match status" value="1"/>
</dbReference>
<dbReference type="SUPFAM" id="SSF47473">
    <property type="entry name" value="EF-hand"/>
    <property type="match status" value="1"/>
</dbReference>
<feature type="compositionally biased region" description="Low complexity" evidence="1">
    <location>
        <begin position="1417"/>
        <end position="1436"/>
    </location>
</feature>
<comment type="caution">
    <text evidence="4">The sequence shown here is derived from an EMBL/GenBank/DDBJ whole genome shotgun (WGS) entry which is preliminary data.</text>
</comment>
<keyword evidence="2" id="KW-1133">Transmembrane helix</keyword>
<feature type="transmembrane region" description="Helical" evidence="2">
    <location>
        <begin position="1778"/>
        <end position="1806"/>
    </location>
</feature>
<feature type="compositionally biased region" description="Pro residues" evidence="1">
    <location>
        <begin position="863"/>
        <end position="876"/>
    </location>
</feature>
<feature type="region of interest" description="Disordered" evidence="1">
    <location>
        <begin position="81"/>
        <end position="126"/>
    </location>
</feature>
<feature type="domain" description="EF-hand" evidence="3">
    <location>
        <begin position="1997"/>
        <end position="2032"/>
    </location>
</feature>
<dbReference type="Proteomes" id="UP000751190">
    <property type="component" value="Unassembled WGS sequence"/>
</dbReference>
<feature type="compositionally biased region" description="Low complexity" evidence="1">
    <location>
        <begin position="1584"/>
        <end position="1614"/>
    </location>
</feature>
<dbReference type="PRINTS" id="PR01217">
    <property type="entry name" value="PRICHEXTENSN"/>
</dbReference>
<dbReference type="PROSITE" id="PS50222">
    <property type="entry name" value="EF_HAND_2"/>
    <property type="match status" value="2"/>
</dbReference>
<name>A0A8J6CA83_DIALT</name>
<feature type="compositionally biased region" description="Basic and acidic residues" evidence="1">
    <location>
        <begin position="730"/>
        <end position="741"/>
    </location>
</feature>
<keyword evidence="5" id="KW-1185">Reference proteome</keyword>
<feature type="region of interest" description="Disordered" evidence="1">
    <location>
        <begin position="1"/>
        <end position="27"/>
    </location>
</feature>
<feature type="transmembrane region" description="Helical" evidence="2">
    <location>
        <begin position="1673"/>
        <end position="1694"/>
    </location>
</feature>
<keyword evidence="2" id="KW-0812">Transmembrane</keyword>
<feature type="region of interest" description="Disordered" evidence="1">
    <location>
        <begin position="1584"/>
        <end position="1623"/>
    </location>
</feature>
<evidence type="ECO:0000313" key="4">
    <source>
        <dbReference type="EMBL" id="KAG8462350.1"/>
    </source>
</evidence>
<sequence>MSAHGHRADAVHQLRRRASGATETDDDAEFADADLVLESDGPPAQLGARLGATARSARWISDSATHLSRALGPGPLTRAYSELGDLDDGGADREPSTPALRHFHSASEAVRQRHGPRRARTSPPLAVAPPPLEPIKLVHMKSALFSRSKAHRAGERSSKLYGLSESALSRRRAARLWWWILVLVSLVLVLWLVHLPLQLIDISKPFDHTRPLVIDTYGCDVHIEPAERGAPAEVRLQGLLSRTRVSWQTLVGQFVYYIHARSEAECERLPFLQCAESCLVTVLVPPGIAPHSIHIAQDPDDPNPWLQLRATDVTLKTLIIRGREGLWFHFTGPTIDASLRRTTITDALLVSLSGGSFRCDACTIHSTALVEVRSQAGSVYLDVELPDGTGELASQGGAELLLNWRQPMNYVCVSTELNEREVALKPTAAALGALAPAGAGDGAATVAVAVAPSLLRATQTAQLADAIVANGTAKLAARAPPAVPQARRTAARPVAPFAAGPRAPTPTVARAARQAHGHGAAPLVAPVLHGSPAPSPAPAQPPLAETTVLGVAMPLPSPPLPPPSPPPSPPPPRPPPPPPSPPPPAPPPSPPPPAPPPSPPPFPLVLVRPPGIYPSHDPWLLCSTPWFYNLAYDLYDTNKDAFVDRSEFVAALELVPYCCGGNCPFASWCDPLSWKIFPSFTSSNDASFAGRAGVLTNSAFLQQILAYNLTGLVPHCRRRLSIIQLPPEPITREDDNGREDGAGAGGDGGGRARRPLSHASLEKAHGNDAWAMRAEAGAEGARRVAASGAHEVTDAEANAGMVVDAADDGAADAADADADTDAPTSAVAAAWPIELVNVHAGRAVPQRRLNARAGGGGAHASPSPLPSPSPPPPPPALWSAIDASSGQIHIAVRARNSSWTPSRGTSTAWPPLWPNDAAQYYAPVDRFSGIQIHQADAKMLQKQVGPLYGDLSSLGQGYIVFDVPAAPGVPRSLWVYTTAPVYHILQPALLAHLSLGTLVPTLLRFRVRFHNPTCDGNLTQGTIQPAPCAAVYMVADSDSLFSHGCSEIMYADHEERLAAIYQGLSRAIKSDGKDTRRTRGELLLVGPERPATWWALGVDGMPFTLAEFTSAPGSTEHHMVPRRPSKLSYILRMAVLMSFLSALIVAISCELALYHGAREVMRRNWKGEMSRLRVLQNKGLIMDLTDALETSALRKPAGQTGGARAGGSGAHVEGRASTAQPSFNVFQVPLVFISAIVIAPLRRRYTPSFRSFVRNACTLDSIAARHDSRRRRGLCGFWRAADARAATNSAADAADATASGATGGRPSTPFSELISAYEIFCFQRDLDIENSRDALQRALIGEFNCRVSVQNVIRYQGICWKDKGVALHSSSSGNGGIWADTAARNACGGMAPEMAAALAFGYEPARPTTPTTPPPLGLALPPLQPPALSRTAPSDAALPPAAVPAALSGGSGLSRRPSMARAAASAGSAAALGVPPAVGACDKSERADGAAPPSRTSSQESMTLPPTAEEAAAAALVAAAAAAHAEFERGMGTIRQFVSERCELRPGVTSSYINAETLSDGAVGFGAELRAWCAARGTAQVHAQQQQHFAGPPTSGSAATAGLTSSSGCTATAAPPGDGGVREPTALETRHALAAMGVVLLETRHREVFGLALAMRADPKCSCGRFWMEGVSVLAHFWLLVAPGLCLLSGSMYAQDVFAMTTATRQPLLWQHAFQFDRLHAFPMRRIFTLEAQILLTVRMTLLENLLFVCATAVHMLLHYADTAAPPIRWVRTLFDPFYGALLGVHVLLLLLHVCLNVTWMVLAAILDPTNFLPAGTAVVVMVFVVVSTKRELSAAAAKLRKLLSVAFETRLQETLRKAKAAIDSERRDAQMRELGLTRALFTGQGAVVDGEASRAVDPAAQTAVPTAGETVASVSVRRSPSQAAHFVGAAPPPAAPAPPPPYPPPPPVVSKAADTDAKLLPSDVFALLAPAASSSEPPTLSMELFTSLFERLDLQLSDARREQLFAYLDITGDGRIDQKEFEDGWDFLVEAAIEEAADSLGISDARIAIALIALVLWLSFLFTFIFLAIQGWFSEGSFESTVQSLFICVSGGMTKALRKKTSGESSQSLTETINAIMKDSTATAAAKAATK</sequence>
<feature type="compositionally biased region" description="Gly residues" evidence="1">
    <location>
        <begin position="1199"/>
        <end position="1209"/>
    </location>
</feature>
<feature type="compositionally biased region" description="Basic and acidic residues" evidence="1">
    <location>
        <begin position="1"/>
        <end position="12"/>
    </location>
</feature>
<evidence type="ECO:0000256" key="2">
    <source>
        <dbReference type="SAM" id="Phobius"/>
    </source>
</evidence>
<feature type="region of interest" description="Disordered" evidence="1">
    <location>
        <begin position="851"/>
        <end position="877"/>
    </location>
</feature>
<feature type="compositionally biased region" description="Pro residues" evidence="1">
    <location>
        <begin position="555"/>
        <end position="595"/>
    </location>
</feature>
<feature type="domain" description="EF-hand" evidence="3">
    <location>
        <begin position="631"/>
        <end position="658"/>
    </location>
</feature>
<feature type="transmembrane region" description="Helical" evidence="2">
    <location>
        <begin position="1129"/>
        <end position="1154"/>
    </location>
</feature>
<feature type="region of interest" description="Disordered" evidence="1">
    <location>
        <begin position="1195"/>
        <end position="1214"/>
    </location>
</feature>
<feature type="transmembrane region" description="Helical" evidence="2">
    <location>
        <begin position="1223"/>
        <end position="1241"/>
    </location>
</feature>
<feature type="region of interest" description="Disordered" evidence="1">
    <location>
        <begin position="1923"/>
        <end position="1944"/>
    </location>
</feature>
<feature type="compositionally biased region" description="Polar residues" evidence="1">
    <location>
        <begin position="1494"/>
        <end position="1504"/>
    </location>
</feature>
<reference evidence="4" key="1">
    <citation type="submission" date="2021-05" db="EMBL/GenBank/DDBJ databases">
        <title>The genome of the haptophyte Pavlova lutheri (Diacronema luteri, Pavlovales) - a model for lipid biosynthesis in eukaryotic algae.</title>
        <authorList>
            <person name="Hulatt C.J."/>
            <person name="Posewitz M.C."/>
        </authorList>
    </citation>
    <scope>NUCLEOTIDE SEQUENCE</scope>
    <source>
        <strain evidence="4">NIVA-4/92</strain>
    </source>
</reference>
<dbReference type="InterPro" id="IPR011992">
    <property type="entry name" value="EF-hand-dom_pair"/>
</dbReference>
<dbReference type="OrthoDB" id="10678490at2759"/>
<feature type="transmembrane region" description="Helical" evidence="2">
    <location>
        <begin position="1812"/>
        <end position="1829"/>
    </location>
</feature>